<organism evidence="1">
    <name type="scientific">Anguilla anguilla</name>
    <name type="common">European freshwater eel</name>
    <name type="synonym">Muraena anguilla</name>
    <dbReference type="NCBI Taxonomy" id="7936"/>
    <lineage>
        <taxon>Eukaryota</taxon>
        <taxon>Metazoa</taxon>
        <taxon>Chordata</taxon>
        <taxon>Craniata</taxon>
        <taxon>Vertebrata</taxon>
        <taxon>Euteleostomi</taxon>
        <taxon>Actinopterygii</taxon>
        <taxon>Neopterygii</taxon>
        <taxon>Teleostei</taxon>
        <taxon>Anguilliformes</taxon>
        <taxon>Anguillidae</taxon>
        <taxon>Anguilla</taxon>
    </lineage>
</organism>
<sequence>MLGNCKYRLCFVTLAVLLFLVLFLDARGNMLMSVVIYESKVGKK</sequence>
<proteinExistence type="predicted"/>
<accession>A0A0E9R4V3</accession>
<evidence type="ECO:0000313" key="1">
    <source>
        <dbReference type="EMBL" id="JAH23358.1"/>
    </source>
</evidence>
<name>A0A0E9R4V3_ANGAN</name>
<protein>
    <submittedName>
        <fullName evidence="1">Uncharacterized protein</fullName>
    </submittedName>
</protein>
<dbReference type="AlphaFoldDB" id="A0A0E9R4V3"/>
<reference evidence="1" key="2">
    <citation type="journal article" date="2015" name="Fish Shellfish Immunol.">
        <title>Early steps in the European eel (Anguilla anguilla)-Vibrio vulnificus interaction in the gills: Role of the RtxA13 toxin.</title>
        <authorList>
            <person name="Callol A."/>
            <person name="Pajuelo D."/>
            <person name="Ebbesson L."/>
            <person name="Teles M."/>
            <person name="MacKenzie S."/>
            <person name="Amaro C."/>
        </authorList>
    </citation>
    <scope>NUCLEOTIDE SEQUENCE</scope>
</reference>
<reference evidence="1" key="1">
    <citation type="submission" date="2014-11" db="EMBL/GenBank/DDBJ databases">
        <authorList>
            <person name="Amaro Gonzalez C."/>
        </authorList>
    </citation>
    <scope>NUCLEOTIDE SEQUENCE</scope>
</reference>
<dbReference type="EMBL" id="GBXM01085219">
    <property type="protein sequence ID" value="JAH23358.1"/>
    <property type="molecule type" value="Transcribed_RNA"/>
</dbReference>